<dbReference type="InterPro" id="IPR011066">
    <property type="entry name" value="MscS_channel_C_sf"/>
</dbReference>
<dbReference type="RefSeq" id="WP_198828025.1">
    <property type="nucleotide sequence ID" value="NZ_CP066308.1"/>
</dbReference>
<dbReference type="InterPro" id="IPR049142">
    <property type="entry name" value="MS_channel_1st"/>
</dbReference>
<comment type="similarity">
    <text evidence="2">Belongs to the MscS (TC 1.A.23) family.</text>
</comment>
<name>A0A7T5JNT3_9BACL</name>
<feature type="transmembrane region" description="Helical" evidence="8">
    <location>
        <begin position="116"/>
        <end position="135"/>
    </location>
</feature>
<dbReference type="Gene3D" id="2.30.30.60">
    <property type="match status" value="1"/>
</dbReference>
<comment type="subcellular location">
    <subcellularLocation>
        <location evidence="1">Cell membrane</location>
        <topology evidence="1">Multi-pass membrane protein</topology>
    </subcellularLocation>
</comment>
<dbReference type="InterPro" id="IPR045276">
    <property type="entry name" value="YbiO_bact"/>
</dbReference>
<feature type="domain" description="Mechanosensitive ion channel transmembrane helices 2/3" evidence="10">
    <location>
        <begin position="95"/>
        <end position="132"/>
    </location>
</feature>
<sequence length="310" mass="34387">MNEANEVKEVLAKQGNVLEQLYEKTVAYLSDPEMWVRVGLIFIKIILIVVLSRIVVSIVNAAVNRVFQHRKGSKLSIDQRRVDTLRVLVNNVTGYSIYFLAILLILQQLGVDLRPVLVSAGVLGLAVGFGAQSLVRDVITGFFIIFEDQFAVGDVVTINNLTGTVQEIGLRITRIRSWTGEVHIFPNGTITQVTNFSLQNTVAVVDVSIPYEEDVNQVEEILRETMKKARAEMEDIVAEPEFLGVQALGSSEMIMRVTAECKPNTHHGVTRKMRAMIRQELSKRGIEVPYPRVVTMAGTGKAPGQKQADA</sequence>
<dbReference type="SUPFAM" id="SSF50182">
    <property type="entry name" value="Sm-like ribonucleoproteins"/>
    <property type="match status" value="1"/>
</dbReference>
<evidence type="ECO:0000256" key="5">
    <source>
        <dbReference type="ARBA" id="ARBA00022989"/>
    </source>
</evidence>
<dbReference type="EMBL" id="CP066308">
    <property type="protein sequence ID" value="QQE74446.1"/>
    <property type="molecule type" value="Genomic_DNA"/>
</dbReference>
<dbReference type="KEGG" id="bcop:JD108_22020"/>
<evidence type="ECO:0000256" key="1">
    <source>
        <dbReference type="ARBA" id="ARBA00004651"/>
    </source>
</evidence>
<dbReference type="Gene3D" id="1.10.287.1260">
    <property type="match status" value="1"/>
</dbReference>
<evidence type="ECO:0000256" key="7">
    <source>
        <dbReference type="ARBA" id="ARBA00059688"/>
    </source>
</evidence>
<dbReference type="PANTHER" id="PTHR30460">
    <property type="entry name" value="MODERATE CONDUCTANCE MECHANOSENSITIVE CHANNEL YBIO"/>
    <property type="match status" value="1"/>
</dbReference>
<dbReference type="InterPro" id="IPR023408">
    <property type="entry name" value="MscS_beta-dom_sf"/>
</dbReference>
<dbReference type="SUPFAM" id="SSF82861">
    <property type="entry name" value="Mechanosensitive channel protein MscS (YggB), transmembrane region"/>
    <property type="match status" value="1"/>
</dbReference>
<comment type="function">
    <text evidence="7">May play a role in resistance to osmotic downshock.</text>
</comment>
<dbReference type="InterPro" id="IPR010920">
    <property type="entry name" value="LSM_dom_sf"/>
</dbReference>
<evidence type="ECO:0000256" key="4">
    <source>
        <dbReference type="ARBA" id="ARBA00022692"/>
    </source>
</evidence>
<dbReference type="FunFam" id="2.30.30.60:FF:000001">
    <property type="entry name" value="MscS Mechanosensitive ion channel"/>
    <property type="match status" value="1"/>
</dbReference>
<evidence type="ECO:0000256" key="6">
    <source>
        <dbReference type="ARBA" id="ARBA00023136"/>
    </source>
</evidence>
<evidence type="ECO:0000313" key="14">
    <source>
        <dbReference type="Proteomes" id="UP000677234"/>
    </source>
</evidence>
<evidence type="ECO:0000256" key="2">
    <source>
        <dbReference type="ARBA" id="ARBA00008017"/>
    </source>
</evidence>
<dbReference type="PANTHER" id="PTHR30460:SF0">
    <property type="entry name" value="MODERATE CONDUCTANCE MECHANOSENSITIVE CHANNEL YBIO"/>
    <property type="match status" value="1"/>
</dbReference>
<proteinExistence type="inferred from homology"/>
<keyword evidence="14" id="KW-1185">Reference proteome</keyword>
<dbReference type="Proteomes" id="UP000595847">
    <property type="component" value="Chromosome"/>
</dbReference>
<feature type="transmembrane region" description="Helical" evidence="8">
    <location>
        <begin position="41"/>
        <end position="67"/>
    </location>
</feature>
<organism evidence="11 13">
    <name type="scientific">Brevibacillus composti</name>
    <dbReference type="NCBI Taxonomy" id="2796470"/>
    <lineage>
        <taxon>Bacteria</taxon>
        <taxon>Bacillati</taxon>
        <taxon>Bacillota</taxon>
        <taxon>Bacilli</taxon>
        <taxon>Bacillales</taxon>
        <taxon>Paenibacillaceae</taxon>
        <taxon>Brevibacillus</taxon>
    </lineage>
</organism>
<dbReference type="AlphaFoldDB" id="A0A7T5JNT3"/>
<feature type="transmembrane region" description="Helical" evidence="8">
    <location>
        <begin position="88"/>
        <end position="110"/>
    </location>
</feature>
<dbReference type="SUPFAM" id="SSF82689">
    <property type="entry name" value="Mechanosensitive channel protein MscS (YggB), C-terminal domain"/>
    <property type="match status" value="1"/>
</dbReference>
<reference evidence="11 13" key="1">
    <citation type="submission" date="2020-12" db="EMBL/GenBank/DDBJ databases">
        <title>strain FJAT-54423T represents a novel species of the genus Brevibacillus.</title>
        <authorList>
            <person name="Tang R."/>
        </authorList>
    </citation>
    <scope>NUCLEOTIDE SEQUENCE [LARGE SCALE GENOMIC DNA]</scope>
    <source>
        <strain evidence="11 13">FJAT-54423</strain>
    </source>
</reference>
<dbReference type="InterPro" id="IPR011014">
    <property type="entry name" value="MscS_channel_TM-2"/>
</dbReference>
<evidence type="ECO:0000259" key="10">
    <source>
        <dbReference type="Pfam" id="PF21088"/>
    </source>
</evidence>
<dbReference type="GO" id="GO:0005886">
    <property type="term" value="C:plasma membrane"/>
    <property type="evidence" value="ECO:0007669"/>
    <property type="project" value="UniProtKB-SubCell"/>
</dbReference>
<evidence type="ECO:0000256" key="8">
    <source>
        <dbReference type="SAM" id="Phobius"/>
    </source>
</evidence>
<reference evidence="12" key="2">
    <citation type="submission" date="2021-04" db="EMBL/GenBank/DDBJ databases">
        <title>Brevibacillus composti FJAT-54423, complete genome.</title>
        <authorList>
            <person name="Tang R."/>
        </authorList>
    </citation>
    <scope>NUCLEOTIDE SEQUENCE</scope>
    <source>
        <strain evidence="12">FJAT-54424</strain>
    </source>
</reference>
<evidence type="ECO:0000313" key="13">
    <source>
        <dbReference type="Proteomes" id="UP000595847"/>
    </source>
</evidence>
<dbReference type="GO" id="GO:0008381">
    <property type="term" value="F:mechanosensitive monoatomic ion channel activity"/>
    <property type="evidence" value="ECO:0007669"/>
    <property type="project" value="InterPro"/>
</dbReference>
<dbReference type="FunFam" id="1.10.287.1260:FF:000005">
    <property type="entry name" value="Mechanosensitive ion channel family protein"/>
    <property type="match status" value="1"/>
</dbReference>
<keyword evidence="5 8" id="KW-1133">Transmembrane helix</keyword>
<dbReference type="Pfam" id="PF00924">
    <property type="entry name" value="MS_channel_2nd"/>
    <property type="match status" value="1"/>
</dbReference>
<evidence type="ECO:0000313" key="11">
    <source>
        <dbReference type="EMBL" id="QQE74446.1"/>
    </source>
</evidence>
<gene>
    <name evidence="11" type="ORF">JD108_22020</name>
    <name evidence="12" type="ORF">KDJ56_21955</name>
</gene>
<dbReference type="EMBL" id="CP073708">
    <property type="protein sequence ID" value="QUO41528.1"/>
    <property type="molecule type" value="Genomic_DNA"/>
</dbReference>
<evidence type="ECO:0000256" key="3">
    <source>
        <dbReference type="ARBA" id="ARBA00022475"/>
    </source>
</evidence>
<dbReference type="Gene3D" id="3.30.70.100">
    <property type="match status" value="1"/>
</dbReference>
<accession>A0A7T5JNT3</accession>
<dbReference type="InterPro" id="IPR006685">
    <property type="entry name" value="MscS_channel_2nd"/>
</dbReference>
<protein>
    <submittedName>
        <fullName evidence="11">Mechanosensitive ion channel family protein</fullName>
    </submittedName>
</protein>
<dbReference type="Proteomes" id="UP000677234">
    <property type="component" value="Chromosome"/>
</dbReference>
<keyword evidence="6 8" id="KW-0472">Membrane</keyword>
<evidence type="ECO:0000313" key="12">
    <source>
        <dbReference type="EMBL" id="QUO41528.1"/>
    </source>
</evidence>
<keyword evidence="3" id="KW-1003">Cell membrane</keyword>
<evidence type="ECO:0000259" key="9">
    <source>
        <dbReference type="Pfam" id="PF00924"/>
    </source>
</evidence>
<feature type="domain" description="Mechanosensitive ion channel MscS" evidence="9">
    <location>
        <begin position="134"/>
        <end position="197"/>
    </location>
</feature>
<dbReference type="Pfam" id="PF21088">
    <property type="entry name" value="MS_channel_1st"/>
    <property type="match status" value="1"/>
</dbReference>
<keyword evidence="4 8" id="KW-0812">Transmembrane</keyword>